<organism evidence="5 6">
    <name type="scientific">Forsythia ovata</name>
    <dbReference type="NCBI Taxonomy" id="205694"/>
    <lineage>
        <taxon>Eukaryota</taxon>
        <taxon>Viridiplantae</taxon>
        <taxon>Streptophyta</taxon>
        <taxon>Embryophyta</taxon>
        <taxon>Tracheophyta</taxon>
        <taxon>Spermatophyta</taxon>
        <taxon>Magnoliopsida</taxon>
        <taxon>eudicotyledons</taxon>
        <taxon>Gunneridae</taxon>
        <taxon>Pentapetalae</taxon>
        <taxon>asterids</taxon>
        <taxon>lamiids</taxon>
        <taxon>Lamiales</taxon>
        <taxon>Oleaceae</taxon>
        <taxon>Forsythieae</taxon>
        <taxon>Forsythia</taxon>
    </lineage>
</organism>
<evidence type="ECO:0000256" key="2">
    <source>
        <dbReference type="ARBA" id="ARBA00022964"/>
    </source>
</evidence>
<keyword evidence="3" id="KW-0560">Oxidoreductase</keyword>
<dbReference type="AlphaFoldDB" id="A0ABD1RIL2"/>
<dbReference type="Proteomes" id="UP001604277">
    <property type="component" value="Unassembled WGS sequence"/>
</dbReference>
<feature type="domain" description="Lipoxygenase" evidence="4">
    <location>
        <begin position="111"/>
        <end position="187"/>
    </location>
</feature>
<sequence length="187" mass="21194">MSSVSKEQGKGRQKLWEKDYISMDVGGFGRATIYNLCGGRWRRNRLIDTTFDASENERPFFFLASSASLCEGACCPFVFLGGLKYTHREKFFGSHFSSLLHPRPFVRALASYLPSQTPSGLKSYREKELQILQGDGTGERKTFERTYDYDVYNDLGDPDSNDDLWRCLAARNVHILGGAELVGQQPR</sequence>
<name>A0ABD1RIL2_9LAMI</name>
<dbReference type="InterPro" id="IPR000907">
    <property type="entry name" value="LipOase"/>
</dbReference>
<dbReference type="InterPro" id="IPR013819">
    <property type="entry name" value="LipOase_C"/>
</dbReference>
<accession>A0ABD1RIL2</accession>
<evidence type="ECO:0000259" key="4">
    <source>
        <dbReference type="PROSITE" id="PS51393"/>
    </source>
</evidence>
<evidence type="ECO:0000313" key="6">
    <source>
        <dbReference type="Proteomes" id="UP001604277"/>
    </source>
</evidence>
<keyword evidence="1" id="KW-0479">Metal-binding</keyword>
<dbReference type="GO" id="GO:0046872">
    <property type="term" value="F:metal ion binding"/>
    <property type="evidence" value="ECO:0007669"/>
    <property type="project" value="UniProtKB-KW"/>
</dbReference>
<dbReference type="Gene3D" id="4.10.375.10">
    <property type="entry name" value="Lipoxygenase-1, Domain 2"/>
    <property type="match status" value="1"/>
</dbReference>
<evidence type="ECO:0000256" key="1">
    <source>
        <dbReference type="ARBA" id="ARBA00022723"/>
    </source>
</evidence>
<proteinExistence type="predicted"/>
<dbReference type="EMBL" id="JBFOLJ010000012">
    <property type="protein sequence ID" value="KAL2487981.1"/>
    <property type="molecule type" value="Genomic_DNA"/>
</dbReference>
<dbReference type="SUPFAM" id="SSF48484">
    <property type="entry name" value="Lipoxigenase"/>
    <property type="match status" value="1"/>
</dbReference>
<dbReference type="GO" id="GO:0051213">
    <property type="term" value="F:dioxygenase activity"/>
    <property type="evidence" value="ECO:0007669"/>
    <property type="project" value="UniProtKB-KW"/>
</dbReference>
<dbReference type="InterPro" id="IPR036226">
    <property type="entry name" value="LipOase_C_sf"/>
</dbReference>
<reference evidence="6" key="1">
    <citation type="submission" date="2024-07" db="EMBL/GenBank/DDBJ databases">
        <title>Two chromosome-level genome assemblies of Korean endemic species Abeliophyllum distichum and Forsythia ovata (Oleaceae).</title>
        <authorList>
            <person name="Jang H."/>
        </authorList>
    </citation>
    <scope>NUCLEOTIDE SEQUENCE [LARGE SCALE GENOMIC DNA]</scope>
</reference>
<keyword evidence="2" id="KW-0223">Dioxygenase</keyword>
<dbReference type="PANTHER" id="PTHR11771">
    <property type="entry name" value="LIPOXYGENASE"/>
    <property type="match status" value="1"/>
</dbReference>
<dbReference type="PROSITE" id="PS51393">
    <property type="entry name" value="LIPOXYGENASE_3"/>
    <property type="match status" value="1"/>
</dbReference>
<protein>
    <submittedName>
        <fullName evidence="5">Lipoxygenase</fullName>
    </submittedName>
</protein>
<comment type="caution">
    <text evidence="5">The sequence shown here is derived from an EMBL/GenBank/DDBJ whole genome shotgun (WGS) entry which is preliminary data.</text>
</comment>
<evidence type="ECO:0000256" key="3">
    <source>
        <dbReference type="ARBA" id="ARBA00023002"/>
    </source>
</evidence>
<keyword evidence="6" id="KW-1185">Reference proteome</keyword>
<dbReference type="InterPro" id="IPR001246">
    <property type="entry name" value="LipOase_plant"/>
</dbReference>
<dbReference type="Pfam" id="PF00305">
    <property type="entry name" value="Lipoxygenase"/>
    <property type="match status" value="1"/>
</dbReference>
<gene>
    <name evidence="5" type="ORF">Fot_41273</name>
</gene>
<dbReference type="PRINTS" id="PR00468">
    <property type="entry name" value="PLTLPOXGNASE"/>
</dbReference>
<evidence type="ECO:0000313" key="5">
    <source>
        <dbReference type="EMBL" id="KAL2487981.1"/>
    </source>
</evidence>